<feature type="compositionally biased region" description="Low complexity" evidence="1">
    <location>
        <begin position="51"/>
        <end position="65"/>
    </location>
</feature>
<feature type="region of interest" description="Disordered" evidence="1">
    <location>
        <begin position="197"/>
        <end position="236"/>
    </location>
</feature>
<gene>
    <name evidence="2" type="ORF">JCGZ_18359</name>
</gene>
<name>A0A067K313_JATCU</name>
<feature type="compositionally biased region" description="Basic and acidic residues" evidence="1">
    <location>
        <begin position="210"/>
        <end position="232"/>
    </location>
</feature>
<evidence type="ECO:0000313" key="2">
    <source>
        <dbReference type="EMBL" id="KDP29438.1"/>
    </source>
</evidence>
<evidence type="ECO:0000256" key="1">
    <source>
        <dbReference type="SAM" id="MobiDB-lite"/>
    </source>
</evidence>
<dbReference type="Proteomes" id="UP000027138">
    <property type="component" value="Unassembled WGS sequence"/>
</dbReference>
<dbReference type="STRING" id="180498.A0A067K313"/>
<evidence type="ECO:0008006" key="4">
    <source>
        <dbReference type="Google" id="ProtNLM"/>
    </source>
</evidence>
<dbReference type="PANTHER" id="PTHR33130">
    <property type="entry name" value="PUTATIVE (DUF1639)-RELATED"/>
    <property type="match status" value="1"/>
</dbReference>
<protein>
    <recommendedName>
        <fullName evidence="4">DUF1639 family protein</fullName>
    </recommendedName>
</protein>
<reference evidence="2 3" key="1">
    <citation type="journal article" date="2014" name="PLoS ONE">
        <title>Global Analysis of Gene Expression Profiles in Physic Nut (Jatropha curcas L.) Seedlings Exposed to Salt Stress.</title>
        <authorList>
            <person name="Zhang L."/>
            <person name="Zhang C."/>
            <person name="Wu P."/>
            <person name="Chen Y."/>
            <person name="Li M."/>
            <person name="Jiang H."/>
            <person name="Wu G."/>
        </authorList>
    </citation>
    <scope>NUCLEOTIDE SEQUENCE [LARGE SCALE GENOMIC DNA]</scope>
    <source>
        <strain evidence="3">cv. GZQX0401</strain>
        <tissue evidence="2">Young leaves</tissue>
    </source>
</reference>
<feature type="region of interest" description="Disordered" evidence="1">
    <location>
        <begin position="132"/>
        <end position="173"/>
    </location>
</feature>
<keyword evidence="3" id="KW-1185">Reference proteome</keyword>
<dbReference type="Pfam" id="PF07797">
    <property type="entry name" value="DUF1639"/>
    <property type="match status" value="1"/>
</dbReference>
<dbReference type="KEGG" id="jcu:105642050"/>
<organism evidence="2 3">
    <name type="scientific">Jatropha curcas</name>
    <name type="common">Barbados nut</name>
    <dbReference type="NCBI Taxonomy" id="180498"/>
    <lineage>
        <taxon>Eukaryota</taxon>
        <taxon>Viridiplantae</taxon>
        <taxon>Streptophyta</taxon>
        <taxon>Embryophyta</taxon>
        <taxon>Tracheophyta</taxon>
        <taxon>Spermatophyta</taxon>
        <taxon>Magnoliopsida</taxon>
        <taxon>eudicotyledons</taxon>
        <taxon>Gunneridae</taxon>
        <taxon>Pentapetalae</taxon>
        <taxon>rosids</taxon>
        <taxon>fabids</taxon>
        <taxon>Malpighiales</taxon>
        <taxon>Euphorbiaceae</taxon>
        <taxon>Crotonoideae</taxon>
        <taxon>Jatropheae</taxon>
        <taxon>Jatropha</taxon>
    </lineage>
</organism>
<dbReference type="OrthoDB" id="769821at2759"/>
<dbReference type="AlphaFoldDB" id="A0A067K313"/>
<evidence type="ECO:0000313" key="3">
    <source>
        <dbReference type="Proteomes" id="UP000027138"/>
    </source>
</evidence>
<dbReference type="EMBL" id="KK914751">
    <property type="protein sequence ID" value="KDP29438.1"/>
    <property type="molecule type" value="Genomic_DNA"/>
</dbReference>
<dbReference type="InterPro" id="IPR012438">
    <property type="entry name" value="DUF1639"/>
</dbReference>
<dbReference type="PANTHER" id="PTHR33130:SF43">
    <property type="entry name" value="OS01G0688600 PROTEIN"/>
    <property type="match status" value="1"/>
</dbReference>
<feature type="region of interest" description="Disordered" evidence="1">
    <location>
        <begin position="48"/>
        <end position="82"/>
    </location>
</feature>
<accession>A0A067K313</accession>
<feature type="compositionally biased region" description="Basic and acidic residues" evidence="1">
    <location>
        <begin position="142"/>
        <end position="155"/>
    </location>
</feature>
<proteinExistence type="predicted"/>
<sequence length="299" mass="33971">MVCSGETEGRVRELVMAMGTERSKPPLHNFNLPCLKWGSQKYLRCMKDSDSSNGKNKNINNGVSGDRLRSNRSPPSKFVASPDYEIRRFKRPKSRHDSGDGVEEGIAAVREKLMFDFKAEADKMKDAILRKGVSEEGDEEAAQQHEEGEEEHEKVQSPPLVPPAAQTERPWNLRTRRAACKAPIAGNSVTGKGLKIEERKVSNYSPLRNESSKSPRLRGDKKEKEEDTEQVRPKFSVALSRKEIEEDFMEMVGHRPARRPKKRSRNVQKQLDCLFPGLWLTEVTVDTYKVPELPDNGKR</sequence>